<dbReference type="GeneID" id="19906237"/>
<accession>R7Z6P4</accession>
<evidence type="ECO:0000313" key="2">
    <source>
        <dbReference type="Proteomes" id="UP000016924"/>
    </source>
</evidence>
<dbReference type="Proteomes" id="UP000016924">
    <property type="component" value="Unassembled WGS sequence"/>
</dbReference>
<dbReference type="RefSeq" id="XP_007784991.1">
    <property type="nucleotide sequence ID" value="XM_007786801.1"/>
</dbReference>
<protein>
    <submittedName>
        <fullName evidence="1">Uncharacterized protein</fullName>
    </submittedName>
</protein>
<dbReference type="AlphaFoldDB" id="R7Z6P4"/>
<keyword evidence="2" id="KW-1185">Reference proteome</keyword>
<name>R7Z6P4_CONA1</name>
<evidence type="ECO:0000313" key="1">
    <source>
        <dbReference type="EMBL" id="EON69674.1"/>
    </source>
</evidence>
<reference evidence="2" key="1">
    <citation type="submission" date="2012-06" db="EMBL/GenBank/DDBJ databases">
        <title>The genome sequence of Coniosporium apollinis CBS 100218.</title>
        <authorList>
            <consortium name="The Broad Institute Genome Sequencing Platform"/>
            <person name="Cuomo C."/>
            <person name="Gorbushina A."/>
            <person name="Noack S."/>
            <person name="Walker B."/>
            <person name="Young S.K."/>
            <person name="Zeng Q."/>
            <person name="Gargeya S."/>
            <person name="Fitzgerald M."/>
            <person name="Haas B."/>
            <person name="Abouelleil A."/>
            <person name="Alvarado L."/>
            <person name="Arachchi H.M."/>
            <person name="Berlin A.M."/>
            <person name="Chapman S.B."/>
            <person name="Goldberg J."/>
            <person name="Griggs A."/>
            <person name="Gujja S."/>
            <person name="Hansen M."/>
            <person name="Howarth C."/>
            <person name="Imamovic A."/>
            <person name="Larimer J."/>
            <person name="McCowan C."/>
            <person name="Montmayeur A."/>
            <person name="Murphy C."/>
            <person name="Neiman D."/>
            <person name="Pearson M."/>
            <person name="Priest M."/>
            <person name="Roberts A."/>
            <person name="Saif S."/>
            <person name="Shea T."/>
            <person name="Sisk P."/>
            <person name="Sykes S."/>
            <person name="Wortman J."/>
            <person name="Nusbaum C."/>
            <person name="Birren B."/>
        </authorList>
    </citation>
    <scope>NUCLEOTIDE SEQUENCE [LARGE SCALE GENOMIC DNA]</scope>
    <source>
        <strain evidence="2">CBS 100218</strain>
    </source>
</reference>
<dbReference type="EMBL" id="JH767622">
    <property type="protein sequence ID" value="EON69674.1"/>
    <property type="molecule type" value="Genomic_DNA"/>
</dbReference>
<dbReference type="HOGENOM" id="CLU_1496115_0_0_1"/>
<organism evidence="1 2">
    <name type="scientific">Coniosporium apollinis (strain CBS 100218)</name>
    <name type="common">Rock-inhabiting black yeast</name>
    <dbReference type="NCBI Taxonomy" id="1168221"/>
    <lineage>
        <taxon>Eukaryota</taxon>
        <taxon>Fungi</taxon>
        <taxon>Dikarya</taxon>
        <taxon>Ascomycota</taxon>
        <taxon>Pezizomycotina</taxon>
        <taxon>Dothideomycetes</taxon>
        <taxon>Dothideomycetes incertae sedis</taxon>
        <taxon>Coniosporium</taxon>
    </lineage>
</organism>
<gene>
    <name evidence="1" type="ORF">W97_08926</name>
</gene>
<proteinExistence type="predicted"/>
<sequence length="180" mass="20291">MKHLDAITNEVQAGGVAVKPSVHQALCKALAAAYEQPKEPLAATKEEKPNFGAWPFCYTIHGPECVLGRLPGLLCPEKPGPAKMAIPFADLPPVRPIDNWFRSPDRADLPRFIHLGIQHLGPIESGNVANAVFDYVFPPGVRSQDPYLRYVWDFYRDVEEETWIRRADDDEQLLETLFRI</sequence>